<feature type="region of interest" description="Disordered" evidence="1">
    <location>
        <begin position="75"/>
        <end position="99"/>
    </location>
</feature>
<organism evidence="2 3">
    <name type="scientific">Eumeta variegata</name>
    <name type="common">Bagworm moth</name>
    <name type="synonym">Eumeta japonica</name>
    <dbReference type="NCBI Taxonomy" id="151549"/>
    <lineage>
        <taxon>Eukaryota</taxon>
        <taxon>Metazoa</taxon>
        <taxon>Ecdysozoa</taxon>
        <taxon>Arthropoda</taxon>
        <taxon>Hexapoda</taxon>
        <taxon>Insecta</taxon>
        <taxon>Pterygota</taxon>
        <taxon>Neoptera</taxon>
        <taxon>Endopterygota</taxon>
        <taxon>Lepidoptera</taxon>
        <taxon>Glossata</taxon>
        <taxon>Ditrysia</taxon>
        <taxon>Tineoidea</taxon>
        <taxon>Psychidae</taxon>
        <taxon>Oiketicinae</taxon>
        <taxon>Eumeta</taxon>
    </lineage>
</organism>
<evidence type="ECO:0000313" key="2">
    <source>
        <dbReference type="EMBL" id="GBP27928.1"/>
    </source>
</evidence>
<name>A0A4C1UN94_EUMVA</name>
<comment type="caution">
    <text evidence="2">The sequence shown here is derived from an EMBL/GenBank/DDBJ whole genome shotgun (WGS) entry which is preliminary data.</text>
</comment>
<evidence type="ECO:0000313" key="3">
    <source>
        <dbReference type="Proteomes" id="UP000299102"/>
    </source>
</evidence>
<dbReference type="EMBL" id="BGZK01000200">
    <property type="protein sequence ID" value="GBP27928.1"/>
    <property type="molecule type" value="Genomic_DNA"/>
</dbReference>
<accession>A0A4C1UN94</accession>
<reference evidence="2 3" key="1">
    <citation type="journal article" date="2019" name="Commun. Biol.">
        <title>The bagworm genome reveals a unique fibroin gene that provides high tensile strength.</title>
        <authorList>
            <person name="Kono N."/>
            <person name="Nakamura H."/>
            <person name="Ohtoshi R."/>
            <person name="Tomita M."/>
            <person name="Numata K."/>
            <person name="Arakawa K."/>
        </authorList>
    </citation>
    <scope>NUCLEOTIDE SEQUENCE [LARGE SCALE GENOMIC DNA]</scope>
</reference>
<proteinExistence type="predicted"/>
<dbReference type="AlphaFoldDB" id="A0A4C1UN94"/>
<evidence type="ECO:0000256" key="1">
    <source>
        <dbReference type="SAM" id="MobiDB-lite"/>
    </source>
</evidence>
<gene>
    <name evidence="2" type="ORF">EVAR_14120_1</name>
</gene>
<dbReference type="Proteomes" id="UP000299102">
    <property type="component" value="Unassembled WGS sequence"/>
</dbReference>
<keyword evidence="3" id="KW-1185">Reference proteome</keyword>
<protein>
    <submittedName>
        <fullName evidence="2">Uncharacterized protein</fullName>
    </submittedName>
</protein>
<sequence>MKNSIDEPFESALVVANVRGRHLRRDALIKTIRRILQADTGRIELLITPNGSASLIHLLAFILVGISGLPARKREAVPVSDPNSDMKNNGPARARGRPA</sequence>